<organism evidence="2 3">
    <name type="scientific">Trematosphaeria pertusa</name>
    <dbReference type="NCBI Taxonomy" id="390896"/>
    <lineage>
        <taxon>Eukaryota</taxon>
        <taxon>Fungi</taxon>
        <taxon>Dikarya</taxon>
        <taxon>Ascomycota</taxon>
        <taxon>Pezizomycotina</taxon>
        <taxon>Dothideomycetes</taxon>
        <taxon>Pleosporomycetidae</taxon>
        <taxon>Pleosporales</taxon>
        <taxon>Massarineae</taxon>
        <taxon>Trematosphaeriaceae</taxon>
        <taxon>Trematosphaeria</taxon>
    </lineage>
</organism>
<accession>A0A6A6I7K6</accession>
<feature type="region of interest" description="Disordered" evidence="1">
    <location>
        <begin position="1"/>
        <end position="88"/>
    </location>
</feature>
<dbReference type="AlphaFoldDB" id="A0A6A6I7K6"/>
<name>A0A6A6I7K6_9PLEO</name>
<evidence type="ECO:0000313" key="2">
    <source>
        <dbReference type="EMBL" id="KAF2246189.1"/>
    </source>
</evidence>
<feature type="compositionally biased region" description="Pro residues" evidence="1">
    <location>
        <begin position="15"/>
        <end position="24"/>
    </location>
</feature>
<keyword evidence="3" id="KW-1185">Reference proteome</keyword>
<dbReference type="Proteomes" id="UP000800094">
    <property type="component" value="Unassembled WGS sequence"/>
</dbReference>
<gene>
    <name evidence="2" type="ORF">BU26DRAFT_521656</name>
</gene>
<dbReference type="GeneID" id="54582922"/>
<proteinExistence type="predicted"/>
<feature type="compositionally biased region" description="Polar residues" evidence="1">
    <location>
        <begin position="1"/>
        <end position="14"/>
    </location>
</feature>
<evidence type="ECO:0000313" key="3">
    <source>
        <dbReference type="Proteomes" id="UP000800094"/>
    </source>
</evidence>
<protein>
    <submittedName>
        <fullName evidence="2">Uncharacterized protein</fullName>
    </submittedName>
</protein>
<reference evidence="2" key="1">
    <citation type="journal article" date="2020" name="Stud. Mycol.">
        <title>101 Dothideomycetes genomes: a test case for predicting lifestyles and emergence of pathogens.</title>
        <authorList>
            <person name="Haridas S."/>
            <person name="Albert R."/>
            <person name="Binder M."/>
            <person name="Bloem J."/>
            <person name="Labutti K."/>
            <person name="Salamov A."/>
            <person name="Andreopoulos B."/>
            <person name="Baker S."/>
            <person name="Barry K."/>
            <person name="Bills G."/>
            <person name="Bluhm B."/>
            <person name="Cannon C."/>
            <person name="Castanera R."/>
            <person name="Culley D."/>
            <person name="Daum C."/>
            <person name="Ezra D."/>
            <person name="Gonzalez J."/>
            <person name="Henrissat B."/>
            <person name="Kuo A."/>
            <person name="Liang C."/>
            <person name="Lipzen A."/>
            <person name="Lutzoni F."/>
            <person name="Magnuson J."/>
            <person name="Mondo S."/>
            <person name="Nolan M."/>
            <person name="Ohm R."/>
            <person name="Pangilinan J."/>
            <person name="Park H.-J."/>
            <person name="Ramirez L."/>
            <person name="Alfaro M."/>
            <person name="Sun H."/>
            <person name="Tritt A."/>
            <person name="Yoshinaga Y."/>
            <person name="Zwiers L.-H."/>
            <person name="Turgeon B."/>
            <person name="Goodwin S."/>
            <person name="Spatafora J."/>
            <person name="Crous P."/>
            <person name="Grigoriev I."/>
        </authorList>
    </citation>
    <scope>NUCLEOTIDE SEQUENCE</scope>
    <source>
        <strain evidence="2">CBS 122368</strain>
    </source>
</reference>
<evidence type="ECO:0000256" key="1">
    <source>
        <dbReference type="SAM" id="MobiDB-lite"/>
    </source>
</evidence>
<sequence length="344" mass="38380">MAKTGPATNVSRPVSTPPTMPSQPLPAHSVKRTLDPPQQHYAPGQGPPPKKGFLAVPVLRSQHAVSEGIAAPSQKFSHPNAPADNKKDRRLSLEAARHGVHNLDLSASALKGIGSLPDEGISPGHAKWAGISPTYAEKLLQMREAFVATGGELTKTVKEMDEEERRSWLIRSRVATTGNRGRRQGMRQDQAELRGVPKRMVDATASWEHRFRHLQQDTRPRSSIPRSDIRFIELEDSEYQPFDMREVLDTVRTSYDFTWSESEDGVLPPSTPEALQMCDRDEDGGYRAPEPRGLGEHRAELLWLLKACGRNQELGWVQDEDGEWRRPRSAGELETLKVHAPSSF</sequence>
<dbReference type="EMBL" id="ML987199">
    <property type="protein sequence ID" value="KAF2246189.1"/>
    <property type="molecule type" value="Genomic_DNA"/>
</dbReference>
<dbReference type="RefSeq" id="XP_033681193.1">
    <property type="nucleotide sequence ID" value="XM_033829592.1"/>
</dbReference>